<dbReference type="InterPro" id="IPR012337">
    <property type="entry name" value="RNaseH-like_sf"/>
</dbReference>
<dbReference type="SUPFAM" id="SSF53098">
    <property type="entry name" value="Ribonuclease H-like"/>
    <property type="match status" value="1"/>
</dbReference>
<feature type="compositionally biased region" description="Basic and acidic residues" evidence="1">
    <location>
        <begin position="642"/>
        <end position="651"/>
    </location>
</feature>
<reference evidence="3 4" key="1">
    <citation type="submission" date="2020-07" db="EMBL/GenBank/DDBJ databases">
        <title>Draft whole-genome sequence of Heliobacterium chlorum DSM 3682, type strain.</title>
        <authorList>
            <person name="Kyndt J.A."/>
            <person name="Meyer T.E."/>
            <person name="Imhoff J.F."/>
        </authorList>
    </citation>
    <scope>NUCLEOTIDE SEQUENCE [LARGE SCALE GENOMIC DNA]</scope>
    <source>
        <strain evidence="3 4">DSM 3682</strain>
    </source>
</reference>
<keyword evidence="4" id="KW-1185">Reference proteome</keyword>
<dbReference type="RefSeq" id="WP_188039413.1">
    <property type="nucleotide sequence ID" value="NZ_JACVHF010000005.1"/>
</dbReference>
<comment type="caution">
    <text evidence="3">The sequence shown here is derived from an EMBL/GenBank/DDBJ whole genome shotgun (WGS) entry which is preliminary data.</text>
</comment>
<gene>
    <name evidence="3" type="ORF">H1S01_07195</name>
</gene>
<feature type="region of interest" description="Disordered" evidence="1">
    <location>
        <begin position="705"/>
        <end position="728"/>
    </location>
</feature>
<dbReference type="InterPro" id="IPR036397">
    <property type="entry name" value="RNaseH_sf"/>
</dbReference>
<feature type="region of interest" description="Disordered" evidence="1">
    <location>
        <begin position="148"/>
        <end position="179"/>
    </location>
</feature>
<feature type="region of interest" description="Disordered" evidence="1">
    <location>
        <begin position="642"/>
        <end position="679"/>
    </location>
</feature>
<dbReference type="Proteomes" id="UP000617402">
    <property type="component" value="Unassembled WGS sequence"/>
</dbReference>
<protein>
    <submittedName>
        <fullName evidence="3">DDE-type integrase/transposase/recombinase</fullName>
    </submittedName>
</protein>
<dbReference type="EMBL" id="JACVHF010000005">
    <property type="protein sequence ID" value="MBC9784295.1"/>
    <property type="molecule type" value="Genomic_DNA"/>
</dbReference>
<feature type="compositionally biased region" description="Basic and acidic residues" evidence="1">
    <location>
        <begin position="664"/>
        <end position="679"/>
    </location>
</feature>
<proteinExistence type="predicted"/>
<accession>A0ABR7T0H2</accession>
<sequence length="728" mass="85191">MLSVNCLIQFIGVDGTTVTERILWIEPESIIAFTIEIYTEDALPRVCVVSEIHKSLENGDAKITTDDPWLRFVDETKLSAKSIHLRDRAWEIIESIVTEANEPAIYKRESRGPLIQQIMDEYKVTKRYIYKYLRKYWQRGKNKNALLPDYEKSGGKGKTRVLSGKKLGRPRKHESQGNEGINVDDAVKRIFRTAAKKYLLNKKENSVNTAYQMMLKEFFAEDYYVENGVKKTILIPEEELPTLGQFRYWYEKEFNIQEMIIARKGVKNYLKDHRSLTGRSDQEVIGPGSKYQIDATVADVYLVSRYNRNWIIGRPVIYAIIDVFSRMVAGLYVGLEGPSWAGAMMALTNTASDKTKFCKEYDITIDHHLWPCSFLPEALLADRGELIGKTIETLSNAFNIRIENTAPYRADWKGIVERHFRTIHARVKPFLPGYVQKDFLQRGGRDYRLDAKLDLYQFTQIIIHCALHHNNKHSLLNYDRDEMMIGDDVFPNALELWNWGITNRTGKLRSFPEELVKLNLMPTTVATVTHRGIRFEKMHYSCQRAVKECWFERARAKGTWKAQISYDPRNMNYIYLREENGREFEKCHLLDSQERYKDKTFDEILYLLEYEKINLKKMKSQEVQDNIDLMSHMEKIVSEAEEMTSRTKEPFQSKAAKIKGIRQHRQEERERQREMEAFELDKDSLEDSIKSAEIVPIKNDRSTIISSPTRSIDLLKRKQKERMHGNEE</sequence>
<name>A0ABR7T0H2_HELCL</name>
<dbReference type="Pfam" id="PF09299">
    <property type="entry name" value="Mu-transpos_C"/>
    <property type="match status" value="1"/>
</dbReference>
<evidence type="ECO:0000313" key="4">
    <source>
        <dbReference type="Proteomes" id="UP000617402"/>
    </source>
</evidence>
<evidence type="ECO:0000256" key="1">
    <source>
        <dbReference type="SAM" id="MobiDB-lite"/>
    </source>
</evidence>
<organism evidence="3 4">
    <name type="scientific">Heliobacterium chlorum</name>
    <dbReference type="NCBI Taxonomy" id="2698"/>
    <lineage>
        <taxon>Bacteria</taxon>
        <taxon>Bacillati</taxon>
        <taxon>Bacillota</taxon>
        <taxon>Clostridia</taxon>
        <taxon>Eubacteriales</taxon>
        <taxon>Heliobacteriaceae</taxon>
        <taxon>Heliobacterium</taxon>
    </lineage>
</organism>
<evidence type="ECO:0000313" key="3">
    <source>
        <dbReference type="EMBL" id="MBC9784295.1"/>
    </source>
</evidence>
<dbReference type="PROSITE" id="PS50994">
    <property type="entry name" value="INTEGRASE"/>
    <property type="match status" value="1"/>
</dbReference>
<feature type="domain" description="Integrase catalytic" evidence="2">
    <location>
        <begin position="283"/>
        <end position="427"/>
    </location>
</feature>
<dbReference type="InterPro" id="IPR015378">
    <property type="entry name" value="Transposase-like_Mu_C"/>
</dbReference>
<evidence type="ECO:0000259" key="2">
    <source>
        <dbReference type="PROSITE" id="PS50994"/>
    </source>
</evidence>
<dbReference type="InterPro" id="IPR001584">
    <property type="entry name" value="Integrase_cat-core"/>
</dbReference>
<dbReference type="Gene3D" id="3.30.420.10">
    <property type="entry name" value="Ribonuclease H-like superfamily/Ribonuclease H"/>
    <property type="match status" value="1"/>
</dbReference>